<keyword evidence="12 15" id="KW-0067">ATP-binding</keyword>
<dbReference type="HAMAP" id="MF_01019">
    <property type="entry name" value="HisIE"/>
    <property type="match status" value="1"/>
</dbReference>
<dbReference type="Gene3D" id="3.10.20.810">
    <property type="entry name" value="Phosphoribosyl-AMP cyclohydrolase"/>
    <property type="match status" value="1"/>
</dbReference>
<evidence type="ECO:0000256" key="14">
    <source>
        <dbReference type="ARBA" id="ARBA00023268"/>
    </source>
</evidence>
<evidence type="ECO:0000256" key="13">
    <source>
        <dbReference type="ARBA" id="ARBA00023102"/>
    </source>
</evidence>
<dbReference type="FunFam" id="3.10.20.810:FF:000001">
    <property type="entry name" value="Histidine biosynthesis bifunctional protein HisIE"/>
    <property type="match status" value="1"/>
</dbReference>
<evidence type="ECO:0000313" key="20">
    <source>
        <dbReference type="Proteomes" id="UP000029647"/>
    </source>
</evidence>
<dbReference type="NCBIfam" id="NF002747">
    <property type="entry name" value="PRK02759.1"/>
    <property type="match status" value="1"/>
</dbReference>
<keyword evidence="9 15" id="KW-0028">Amino-acid biosynthesis</keyword>
<feature type="region of interest" description="Phosphoribosyl-AMP cyclohydrolase" evidence="15">
    <location>
        <begin position="1"/>
        <end position="126"/>
    </location>
</feature>
<dbReference type="PANTHER" id="PTHR42945:SF9">
    <property type="entry name" value="HISTIDINE BIOSYNTHESIS BIFUNCTIONAL PROTEIN HISIE"/>
    <property type="match status" value="1"/>
</dbReference>
<organism evidence="17 19">
    <name type="scientific">Nonlabens ulvanivorans</name>
    <name type="common">Persicivirga ulvanivorans</name>
    <dbReference type="NCBI Taxonomy" id="906888"/>
    <lineage>
        <taxon>Bacteria</taxon>
        <taxon>Pseudomonadati</taxon>
        <taxon>Bacteroidota</taxon>
        <taxon>Flavobacteriia</taxon>
        <taxon>Flavobacteriales</taxon>
        <taxon>Flavobacteriaceae</taxon>
        <taxon>Nonlabens</taxon>
    </lineage>
</organism>
<comment type="caution">
    <text evidence="17">The sequence shown here is derived from an EMBL/GenBank/DDBJ whole genome shotgun (WGS) entry which is preliminary data.</text>
</comment>
<dbReference type="InterPro" id="IPR002496">
    <property type="entry name" value="PRib_AMP_CycHydrolase_dom"/>
</dbReference>
<comment type="pathway">
    <text evidence="4 15">Amino-acid biosynthesis; L-histidine biosynthesis; L-histidine from 5-phospho-alpha-D-ribose 1-diphosphate: step 3/9.</text>
</comment>
<dbReference type="EC" id="3.6.1.31" evidence="15"/>
<keyword evidence="11 15" id="KW-0378">Hydrolase</keyword>
<dbReference type="InterPro" id="IPR008179">
    <property type="entry name" value="HisE"/>
</dbReference>
<evidence type="ECO:0000256" key="15">
    <source>
        <dbReference type="HAMAP-Rule" id="MF_01019"/>
    </source>
</evidence>
<comment type="similarity">
    <text evidence="7 15">In the N-terminal section; belongs to the PRA-CH family.</text>
</comment>
<evidence type="ECO:0000256" key="9">
    <source>
        <dbReference type="ARBA" id="ARBA00022605"/>
    </source>
</evidence>
<dbReference type="EMBL" id="BBNT01000002">
    <property type="protein sequence ID" value="GAL74496.1"/>
    <property type="molecule type" value="Genomic_DNA"/>
</dbReference>
<dbReference type="InterPro" id="IPR038019">
    <property type="entry name" value="PRib_AMP_CycHydrolase_sf"/>
</dbReference>
<reference evidence="19 20" key="1">
    <citation type="journal article" date="2014" name="Genome Announc.">
        <title>Draft Genome Sequences of Marine Flavobacterium Nonlabens Strains NR17, NR24, NR27, NR32, NR33, and Ara13.</title>
        <authorList>
            <person name="Nakanishi M."/>
            <person name="Meirelles P."/>
            <person name="Suzuki R."/>
            <person name="Takatani N."/>
            <person name="Mino S."/>
            <person name="Suda W."/>
            <person name="Oshima K."/>
            <person name="Hattori M."/>
            <person name="Ohkuma M."/>
            <person name="Hosokawa M."/>
            <person name="Miyashita K."/>
            <person name="Thompson F.L."/>
            <person name="Niwa A."/>
            <person name="Sawabe T."/>
            <person name="Sawabe T."/>
        </authorList>
    </citation>
    <scope>NUCLEOTIDE SEQUENCE [LARGE SCALE GENOMIC DNA]</scope>
    <source>
        <strain evidence="18">JCM 19275</strain>
        <strain evidence="17">JCM 19296</strain>
        <strain evidence="20">JCM19275</strain>
        <strain evidence="19">JCM19296</strain>
    </source>
</reference>
<dbReference type="Pfam" id="PF01503">
    <property type="entry name" value="PRA-PH"/>
    <property type="match status" value="1"/>
</dbReference>
<dbReference type="GO" id="GO:0004635">
    <property type="term" value="F:phosphoribosyl-AMP cyclohydrolase activity"/>
    <property type="evidence" value="ECO:0007669"/>
    <property type="project" value="UniProtKB-UniRule"/>
</dbReference>
<dbReference type="GO" id="GO:0004636">
    <property type="term" value="F:phosphoribosyl-ATP diphosphatase activity"/>
    <property type="evidence" value="ECO:0007669"/>
    <property type="project" value="UniProtKB-UniRule"/>
</dbReference>
<dbReference type="EMBL" id="BBLG01000004">
    <property type="protein sequence ID" value="GAK76503.1"/>
    <property type="molecule type" value="Genomic_DNA"/>
</dbReference>
<protein>
    <recommendedName>
        <fullName evidence="15">Histidine biosynthesis bifunctional protein HisIE</fullName>
    </recommendedName>
    <domain>
        <recommendedName>
            <fullName evidence="15">Phosphoribosyl-AMP cyclohydrolase</fullName>
            <shortName evidence="15">PRA-CH</shortName>
            <ecNumber evidence="15">3.5.4.19</ecNumber>
        </recommendedName>
    </domain>
    <domain>
        <recommendedName>
            <fullName evidence="15">Phosphoribosyl-ATP pyrophosphatase</fullName>
            <shortName evidence="15">PRA-PH</shortName>
            <ecNumber evidence="15">3.6.1.31</ecNumber>
        </recommendedName>
    </domain>
</protein>
<evidence type="ECO:0000256" key="4">
    <source>
        <dbReference type="ARBA" id="ARBA00005169"/>
    </source>
</evidence>
<keyword evidence="10 15" id="KW-0547">Nucleotide-binding</keyword>
<dbReference type="FunFam" id="1.10.287.1080:FF:000002">
    <property type="entry name" value="Histidine biosynthesis bifunctional protein HisIE"/>
    <property type="match status" value="1"/>
</dbReference>
<evidence type="ECO:0000256" key="1">
    <source>
        <dbReference type="ARBA" id="ARBA00000024"/>
    </source>
</evidence>
<sequence>MKISAFAEIIDMKLDWNKGENGLLPVIVQDATNKEVLMLGYMNEEAFEKTKVENRVTFYSRSKQRLWTKGESSNNFLDVVAIKIDCDQDTILIKANAHGPTCHTGTVSCFNSGDESRFRESENSFTINDLEKTIHQRIDDKVEGSYTYSLIQKGINKVAQKVGEEAVETVIDAINGKEEDFIYEAGDLMYHYLVLLKAKGLSLAHIEKELAKRHK</sequence>
<keyword evidence="14 15" id="KW-0511">Multifunctional enzyme</keyword>
<evidence type="ECO:0000256" key="2">
    <source>
        <dbReference type="ARBA" id="ARBA00001460"/>
    </source>
</evidence>
<keyword evidence="8 15" id="KW-0963">Cytoplasm</keyword>
<evidence type="ECO:0000256" key="6">
    <source>
        <dbReference type="ARBA" id="ARBA00007731"/>
    </source>
</evidence>
<dbReference type="InterPro" id="IPR021130">
    <property type="entry name" value="PRib-ATP_PPHydrolase-like"/>
</dbReference>
<keyword evidence="13 15" id="KW-0368">Histidine biosynthesis</keyword>
<feature type="domain" description="Phosphoribosyl-AMP cyclohydrolase" evidence="16">
    <location>
        <begin position="38"/>
        <end position="111"/>
    </location>
</feature>
<dbReference type="GO" id="GO:0005737">
    <property type="term" value="C:cytoplasm"/>
    <property type="evidence" value="ECO:0007669"/>
    <property type="project" value="UniProtKB-SubCell"/>
</dbReference>
<dbReference type="InterPro" id="IPR023019">
    <property type="entry name" value="His_synth_HisIE"/>
</dbReference>
<dbReference type="Pfam" id="PF01502">
    <property type="entry name" value="PRA-CH"/>
    <property type="match status" value="1"/>
</dbReference>
<evidence type="ECO:0000256" key="8">
    <source>
        <dbReference type="ARBA" id="ARBA00022490"/>
    </source>
</evidence>
<evidence type="ECO:0000259" key="16">
    <source>
        <dbReference type="Pfam" id="PF01502"/>
    </source>
</evidence>
<dbReference type="Gene3D" id="1.10.287.1080">
    <property type="entry name" value="MazG-like"/>
    <property type="match status" value="1"/>
</dbReference>
<evidence type="ECO:0000313" key="19">
    <source>
        <dbReference type="Proteomes" id="UP000028980"/>
    </source>
</evidence>
<dbReference type="HAMAP" id="MF_01020">
    <property type="entry name" value="HisE"/>
    <property type="match status" value="1"/>
</dbReference>
<dbReference type="AlphaFoldDB" id="A0A081DC57"/>
<evidence type="ECO:0000313" key="17">
    <source>
        <dbReference type="EMBL" id="GAK76503.1"/>
    </source>
</evidence>
<dbReference type="NCBIfam" id="TIGR03188">
    <property type="entry name" value="histidine_hisI"/>
    <property type="match status" value="1"/>
</dbReference>
<evidence type="ECO:0000256" key="3">
    <source>
        <dbReference type="ARBA" id="ARBA00004496"/>
    </source>
</evidence>
<comment type="pathway">
    <text evidence="5 15">Amino-acid biosynthesis; L-histidine biosynthesis; L-histidine from 5-phospho-alpha-D-ribose 1-diphosphate: step 2/9.</text>
</comment>
<evidence type="ECO:0000256" key="11">
    <source>
        <dbReference type="ARBA" id="ARBA00022801"/>
    </source>
</evidence>
<comment type="subcellular location">
    <subcellularLocation>
        <location evidence="3 15">Cytoplasm</location>
    </subcellularLocation>
</comment>
<comment type="similarity">
    <text evidence="6 15">In the C-terminal section; belongs to the PRA-PH family.</text>
</comment>
<feature type="region of interest" description="Phosphoribosyl-ATP pyrophosphohydrolase" evidence="15">
    <location>
        <begin position="127"/>
        <end position="215"/>
    </location>
</feature>
<evidence type="ECO:0000313" key="18">
    <source>
        <dbReference type="EMBL" id="GAL74496.1"/>
    </source>
</evidence>
<comment type="catalytic activity">
    <reaction evidence="1 15">
        <text>1-(5-phospho-beta-D-ribosyl)-5'-AMP + H2O = 1-(5-phospho-beta-D-ribosyl)-5-[(5-phospho-beta-D-ribosylamino)methylideneamino]imidazole-4-carboxamide</text>
        <dbReference type="Rhea" id="RHEA:20049"/>
        <dbReference type="ChEBI" id="CHEBI:15377"/>
        <dbReference type="ChEBI" id="CHEBI:58435"/>
        <dbReference type="ChEBI" id="CHEBI:59457"/>
        <dbReference type="EC" id="3.5.4.19"/>
    </reaction>
</comment>
<dbReference type="UniPathway" id="UPA00031">
    <property type="reaction ID" value="UER00007"/>
</dbReference>
<accession>A0A081DC57</accession>
<dbReference type="Proteomes" id="UP000029647">
    <property type="component" value="Unassembled WGS sequence"/>
</dbReference>
<evidence type="ECO:0000256" key="12">
    <source>
        <dbReference type="ARBA" id="ARBA00022840"/>
    </source>
</evidence>
<dbReference type="SUPFAM" id="SSF101386">
    <property type="entry name" value="all-alpha NTP pyrophosphatases"/>
    <property type="match status" value="1"/>
</dbReference>
<dbReference type="Proteomes" id="UP000028980">
    <property type="component" value="Unassembled WGS sequence"/>
</dbReference>
<proteinExistence type="inferred from homology"/>
<dbReference type="GO" id="GO:0005524">
    <property type="term" value="F:ATP binding"/>
    <property type="evidence" value="ECO:0007669"/>
    <property type="project" value="UniProtKB-KW"/>
</dbReference>
<evidence type="ECO:0000256" key="10">
    <source>
        <dbReference type="ARBA" id="ARBA00022741"/>
    </source>
</evidence>
<dbReference type="PANTHER" id="PTHR42945">
    <property type="entry name" value="HISTIDINE BIOSYNTHESIS BIFUNCTIONAL PROTEIN"/>
    <property type="match status" value="1"/>
</dbReference>
<comment type="catalytic activity">
    <reaction evidence="2 15">
        <text>1-(5-phospho-beta-D-ribosyl)-ATP + H2O = 1-(5-phospho-beta-D-ribosyl)-5'-AMP + diphosphate + H(+)</text>
        <dbReference type="Rhea" id="RHEA:22828"/>
        <dbReference type="ChEBI" id="CHEBI:15377"/>
        <dbReference type="ChEBI" id="CHEBI:15378"/>
        <dbReference type="ChEBI" id="CHEBI:33019"/>
        <dbReference type="ChEBI" id="CHEBI:59457"/>
        <dbReference type="ChEBI" id="CHEBI:73183"/>
        <dbReference type="EC" id="3.6.1.31"/>
    </reaction>
</comment>
<dbReference type="EC" id="3.5.4.19" evidence="15"/>
<evidence type="ECO:0000256" key="7">
    <source>
        <dbReference type="ARBA" id="ARBA00008299"/>
    </source>
</evidence>
<name>A0A081DC57_NONUL</name>
<dbReference type="SUPFAM" id="SSF141734">
    <property type="entry name" value="HisI-like"/>
    <property type="match status" value="1"/>
</dbReference>
<evidence type="ECO:0000256" key="5">
    <source>
        <dbReference type="ARBA" id="ARBA00005204"/>
    </source>
</evidence>
<dbReference type="GO" id="GO:0000105">
    <property type="term" value="P:L-histidine biosynthetic process"/>
    <property type="evidence" value="ECO:0007669"/>
    <property type="project" value="UniProtKB-UniRule"/>
</dbReference>
<gene>
    <name evidence="15" type="primary">hisI</name>
    <name evidence="15" type="synonym">hisIE</name>
    <name evidence="18" type="ORF">JCM19275_3351</name>
    <name evidence="17" type="ORF">JCM19296_2100</name>
</gene>
<dbReference type="CDD" id="cd11534">
    <property type="entry name" value="NTP-PPase_HisIE_like"/>
    <property type="match status" value="1"/>
</dbReference>
<dbReference type="NCBIfam" id="NF000768">
    <property type="entry name" value="PRK00051.1"/>
    <property type="match status" value="1"/>
</dbReference>